<proteinExistence type="predicted"/>
<dbReference type="EMBL" id="CP070228">
    <property type="protein sequence ID" value="QRV02546.1"/>
    <property type="molecule type" value="Genomic_DNA"/>
</dbReference>
<evidence type="ECO:0000313" key="5">
    <source>
        <dbReference type="Proteomes" id="UP000602653"/>
    </source>
</evidence>
<feature type="domain" description="DUF5724" evidence="2">
    <location>
        <begin position="102"/>
        <end position="413"/>
    </location>
</feature>
<sequence>MATEYNYFTTKPEWVRDLFNRVGLGENDSLKEAWRDLCALGELRASLPESQQQLIYGKTPATAQTTNLEELILSFDGDVEEALLEVEDSVSDLSDYDSVEERMMIAGRYRDTNPRTPEELLALPAFDLLYQQLNDDYRDAYCRYLALAPELATHLNTYQRRSYHSDFPYQQIELRYRILEHFCIYQHLGLNLTELFFSPEDPITENAWMFEQAGMYLAAILAPNLDLSGLDNAVSRDSEGLLDRIEKGIFEAEGVSQLSNILLRALIMSGHPRAIALVEKLLRAAKLSEGLRQSIIEVIDFGSVDTFKYFLQIIQDENLLRFSSVKRAFLTFGGLTDGLSDKTIPLVGQWLLEGLLEEKAEEYLLEKNYVKFYLGLYLKACHSVEDALSVIVERFGAWDQHQQIAALHFVGQAKLTIPGSVPTLLMQTINQIPEETKAGQEKARNLAAALLTNIPELSFGSLPEKRDFLAGILPLFAKVKTSARYHNIYGEGDAPFSSYYVNLHYRSVVLPLVDEVEDFYEEAYAVFPRYWTSRGDHSAMIPRMKVPAVHKAVVAAIGTGISDTAFDIIKAAKLELTHEDFLTVGDLLRLKSSTVRNNVAQLLKEAPAETILEVAHAALSTRNKNKRNGAIGNLTDNYEVVKNLPQYAQVQELIRGIEFETSLQDQVAVLLGEEKPAHEERELFFTPVAEIPRPDLSWDPQAVDTYLNPDLNKLTKFMNDCAEAFAAHHGETVVRTGYDGAKYEARAGYDFFYMTDVVSQYRETTPYDGYTFYEDYLPFTTQLSDLECLLWRHYLTAVTQYEDYGRSYRDEITDWAIKHQYLPDLSNMFSEWASAKVNKTDREHVVANARAALNMELARREHKKVNDSCQDFFAQVLAYQVAKERERIQAGEMIPLDDMPEEVNPDTVSLFDYERYVSIQAFDTQTTWANPEQMLAIVLNLVSISKQHNYTFAIEVLFKLEDLGLIGLDLIYTLMLDPEPYPIVRSYWRPSVEYDSHLNTLLFEVSTNVNRATNYRANATYHEPAYLEKQKEVYRAMVSYLVEFEIARTDSDTPYSEAISRVFAFYGAEVFLKTLSKMDKLTFVRGYSWGHEGKKEMFSKIIARTLPEEDLTQERFNELVKQYQIDNQRLLEACVYNLRFIEYAENYLKIPGLVKAAYFFKTHLNDSLSDQQKLIVRRYTDIAFTDFENGQMDLNWFRESYEELGEKNFQALYDAAKYITDGSKHKRAQYFADAVRGKLKFKEVESRISDKRNQEMVLAYGLIPLGKGKSRDREKDLLHRYQKLQSFLAESKKFGSQRRASEALKVSIAMNNLARNVGMSINRFTWSMEAKLSQSQAEFFSPHQVDDYFIHIDLTRPEKPQIIVSKDDKQLKSVPGKISKNAYVKELKTVKAVLKAQYRRARTMLEDAMCTRETFTPSALTELDTVPVVSALMRDLLFTHEGKVGFFRNGKLEGIKAEIELAEDAQLRVAHPVDLAEHDWVAWQNLLLEREIIQPFKQVFRELYTMTAEERKQDGYTQRFAGYQVALNQTLGLLNSRGWMLNGEEGFEKVHHHSDLRIELYSYADWYTAGDVEAPSFEKVVFLDNKTGKTYNMAELDPIIFSETMRDLDLVVSVAHVGGVDPELNHTTIELRTRILEHNLGLLGVSNYQIEGSHITIKGQLHEYSMHLGSGVIHVAGRGMLPVFPVHSQQRGRIFLPFVDSDPKTAEIVSKALMLANDKKIKDPAILSHLR</sequence>
<dbReference type="Pfam" id="PF24879">
    <property type="entry name" value="DUF7737"/>
    <property type="match status" value="1"/>
</dbReference>
<accession>A0ABX7IHE2</accession>
<feature type="domain" description="DUF4132" evidence="1">
    <location>
        <begin position="1369"/>
        <end position="1539"/>
    </location>
</feature>
<dbReference type="InterPro" id="IPR056639">
    <property type="entry name" value="DUF7737"/>
</dbReference>
<name>A0ABX7IHE2_9ACTO</name>
<dbReference type="Pfam" id="PF18991">
    <property type="entry name" value="DUF5724"/>
    <property type="match status" value="2"/>
</dbReference>
<reference evidence="4 5" key="1">
    <citation type="submission" date="2021-02" db="EMBL/GenBank/DDBJ databases">
        <title>Complete Genome Sequence of Arcanobacterium phocisimile strain DSM 26142T from a harbour seal.</title>
        <authorList>
            <person name="Borowiak M."/>
            <person name="Alssahen M."/>
            <person name="Malorny B."/>
            <person name="Laemmler C."/>
            <person name="Siebert U."/>
            <person name="Ploetz M."/>
            <person name="Abdulmawjood A."/>
        </authorList>
    </citation>
    <scope>NUCLEOTIDE SEQUENCE [LARGE SCALE GENOMIC DNA]</scope>
    <source>
        <strain evidence="4 5">DSM 26142</strain>
    </source>
</reference>
<gene>
    <name evidence="4" type="ORF">JTE88_01975</name>
</gene>
<evidence type="ECO:0000259" key="2">
    <source>
        <dbReference type="Pfam" id="PF18991"/>
    </source>
</evidence>
<dbReference type="Proteomes" id="UP000602653">
    <property type="component" value="Chromosome"/>
</dbReference>
<dbReference type="RefSeq" id="WP_204425036.1">
    <property type="nucleotide sequence ID" value="NZ_CP070228.1"/>
</dbReference>
<feature type="domain" description="DUF5724" evidence="2">
    <location>
        <begin position="550"/>
        <end position="1328"/>
    </location>
</feature>
<dbReference type="InterPro" id="IPR025406">
    <property type="entry name" value="DUF4132"/>
</dbReference>
<evidence type="ECO:0000259" key="1">
    <source>
        <dbReference type="Pfam" id="PF13569"/>
    </source>
</evidence>
<feature type="domain" description="DUF7737" evidence="3">
    <location>
        <begin position="1630"/>
        <end position="1730"/>
    </location>
</feature>
<keyword evidence="5" id="KW-1185">Reference proteome</keyword>
<dbReference type="Pfam" id="PF13569">
    <property type="entry name" value="DUF4132"/>
    <property type="match status" value="1"/>
</dbReference>
<dbReference type="InterPro" id="IPR043782">
    <property type="entry name" value="DUF5724"/>
</dbReference>
<evidence type="ECO:0000259" key="3">
    <source>
        <dbReference type="Pfam" id="PF24879"/>
    </source>
</evidence>
<evidence type="ECO:0000313" key="4">
    <source>
        <dbReference type="EMBL" id="QRV02546.1"/>
    </source>
</evidence>
<organism evidence="4 5">
    <name type="scientific">Arcanobacterium phocisimile</name>
    <dbReference type="NCBI Taxonomy" id="1302235"/>
    <lineage>
        <taxon>Bacteria</taxon>
        <taxon>Bacillati</taxon>
        <taxon>Actinomycetota</taxon>
        <taxon>Actinomycetes</taxon>
        <taxon>Actinomycetales</taxon>
        <taxon>Actinomycetaceae</taxon>
        <taxon>Arcanobacterium</taxon>
    </lineage>
</organism>
<protein>
    <submittedName>
        <fullName evidence="4">DUF4132 domain-containing protein</fullName>
    </submittedName>
</protein>